<dbReference type="Gene3D" id="3.40.430.10">
    <property type="entry name" value="Dihydrofolate Reductase, subunit A"/>
    <property type="match status" value="1"/>
</dbReference>
<organism evidence="2 3">
    <name type="scientific">Candidatus Kaiserbacteria bacterium RIFCSPHIGHO2_02_FULL_55_20</name>
    <dbReference type="NCBI Taxonomy" id="1798497"/>
    <lineage>
        <taxon>Bacteria</taxon>
        <taxon>Candidatus Kaiseribacteriota</taxon>
    </lineage>
</organism>
<feature type="domain" description="Bacterial bifunctional deaminase-reductase C-terminal" evidence="1">
    <location>
        <begin position="7"/>
        <end position="160"/>
    </location>
</feature>
<evidence type="ECO:0000259" key="1">
    <source>
        <dbReference type="Pfam" id="PF01872"/>
    </source>
</evidence>
<dbReference type="InterPro" id="IPR002734">
    <property type="entry name" value="RibDG_C"/>
</dbReference>
<evidence type="ECO:0000313" key="3">
    <source>
        <dbReference type="Proteomes" id="UP000177652"/>
    </source>
</evidence>
<gene>
    <name evidence="2" type="ORF">A3D71_03045</name>
</gene>
<dbReference type="AlphaFoldDB" id="A0A1F6DY04"/>
<dbReference type="InterPro" id="IPR050765">
    <property type="entry name" value="Riboflavin_Biosynth_HTPR"/>
</dbReference>
<dbReference type="GO" id="GO:0009231">
    <property type="term" value="P:riboflavin biosynthetic process"/>
    <property type="evidence" value="ECO:0007669"/>
    <property type="project" value="InterPro"/>
</dbReference>
<protein>
    <recommendedName>
        <fullName evidence="1">Bacterial bifunctional deaminase-reductase C-terminal domain-containing protein</fullName>
    </recommendedName>
</protein>
<evidence type="ECO:0000313" key="2">
    <source>
        <dbReference type="EMBL" id="OGG66227.1"/>
    </source>
</evidence>
<dbReference type="GO" id="GO:0008703">
    <property type="term" value="F:5-amino-6-(5-phosphoribosylamino)uracil reductase activity"/>
    <property type="evidence" value="ECO:0007669"/>
    <property type="project" value="InterPro"/>
</dbReference>
<accession>A0A1F6DY04</accession>
<dbReference type="PANTHER" id="PTHR38011:SF11">
    <property type="entry name" value="2,5-DIAMINO-6-RIBOSYLAMINO-4(3H)-PYRIMIDINONE 5'-PHOSPHATE REDUCTASE"/>
    <property type="match status" value="1"/>
</dbReference>
<name>A0A1F6DY04_9BACT</name>
<proteinExistence type="predicted"/>
<reference evidence="2 3" key="1">
    <citation type="journal article" date="2016" name="Nat. Commun.">
        <title>Thousands of microbial genomes shed light on interconnected biogeochemical processes in an aquifer system.</title>
        <authorList>
            <person name="Anantharaman K."/>
            <person name="Brown C.T."/>
            <person name="Hug L.A."/>
            <person name="Sharon I."/>
            <person name="Castelle C.J."/>
            <person name="Probst A.J."/>
            <person name="Thomas B.C."/>
            <person name="Singh A."/>
            <person name="Wilkins M.J."/>
            <person name="Karaoz U."/>
            <person name="Brodie E.L."/>
            <person name="Williams K.H."/>
            <person name="Hubbard S.S."/>
            <person name="Banfield J.F."/>
        </authorList>
    </citation>
    <scope>NUCLEOTIDE SEQUENCE [LARGE SCALE GENOMIC DNA]</scope>
</reference>
<dbReference type="SUPFAM" id="SSF53597">
    <property type="entry name" value="Dihydrofolate reductase-like"/>
    <property type="match status" value="1"/>
</dbReference>
<dbReference type="Pfam" id="PF01872">
    <property type="entry name" value="RibD_C"/>
    <property type="match status" value="1"/>
</dbReference>
<sequence length="189" mass="21747">MQKPRCIAIAVMTLDGKIARHHHHFTDWSSPEDKQFLREFLKRTDVIVAGHNTHEIAAKELAQYNRIVLTTSVVTTERRDEKLLLSNPETVDVKTLFEPYKLVGILGGMDTYTYFLERDLLDELYLTIEPIIFGRGLPLFESTRDVLAKFRLESTKQLNEKGTLLLHYKKTVASAKILENEGRYVTNAL</sequence>
<comment type="caution">
    <text evidence="2">The sequence shown here is derived from an EMBL/GenBank/DDBJ whole genome shotgun (WGS) entry which is preliminary data.</text>
</comment>
<dbReference type="STRING" id="1798497.A3D71_03045"/>
<dbReference type="InterPro" id="IPR024072">
    <property type="entry name" value="DHFR-like_dom_sf"/>
</dbReference>
<dbReference type="Proteomes" id="UP000177652">
    <property type="component" value="Unassembled WGS sequence"/>
</dbReference>
<dbReference type="PANTHER" id="PTHR38011">
    <property type="entry name" value="DIHYDROFOLATE REDUCTASE FAMILY PROTEIN (AFU_ORTHOLOGUE AFUA_8G06820)"/>
    <property type="match status" value="1"/>
</dbReference>
<dbReference type="EMBL" id="MFLK01000017">
    <property type="protein sequence ID" value="OGG66227.1"/>
    <property type="molecule type" value="Genomic_DNA"/>
</dbReference>